<dbReference type="KEGG" id="mlr:MELLADRAFT_93937"/>
<feature type="signal peptide" evidence="2">
    <location>
        <begin position="1"/>
        <end position="19"/>
    </location>
</feature>
<protein>
    <submittedName>
        <fullName evidence="3">Secreted protein</fullName>
    </submittedName>
</protein>
<reference evidence="4" key="1">
    <citation type="journal article" date="2011" name="Proc. Natl. Acad. Sci. U.S.A.">
        <title>Obligate biotrophy features unraveled by the genomic analysis of rust fungi.</title>
        <authorList>
            <person name="Duplessis S."/>
            <person name="Cuomo C.A."/>
            <person name="Lin Y.-C."/>
            <person name="Aerts A."/>
            <person name="Tisserant E."/>
            <person name="Veneault-Fourrey C."/>
            <person name="Joly D.L."/>
            <person name="Hacquard S."/>
            <person name="Amselem J."/>
            <person name="Cantarel B.L."/>
            <person name="Chiu R."/>
            <person name="Coutinho P.M."/>
            <person name="Feau N."/>
            <person name="Field M."/>
            <person name="Frey P."/>
            <person name="Gelhaye E."/>
            <person name="Goldberg J."/>
            <person name="Grabherr M.G."/>
            <person name="Kodira C.D."/>
            <person name="Kohler A."/>
            <person name="Kuees U."/>
            <person name="Lindquist E.A."/>
            <person name="Lucas S.M."/>
            <person name="Mago R."/>
            <person name="Mauceli E."/>
            <person name="Morin E."/>
            <person name="Murat C."/>
            <person name="Pangilinan J.L."/>
            <person name="Park R."/>
            <person name="Pearson M."/>
            <person name="Quesneville H."/>
            <person name="Rouhier N."/>
            <person name="Sakthikumar S."/>
            <person name="Salamov A.A."/>
            <person name="Schmutz J."/>
            <person name="Selles B."/>
            <person name="Shapiro H."/>
            <person name="Tanguay P."/>
            <person name="Tuskan G.A."/>
            <person name="Henrissat B."/>
            <person name="Van de Peer Y."/>
            <person name="Rouze P."/>
            <person name="Ellis J.G."/>
            <person name="Dodds P.N."/>
            <person name="Schein J.E."/>
            <person name="Zhong S."/>
            <person name="Hamelin R.C."/>
            <person name="Grigoriev I.V."/>
            <person name="Szabo L.J."/>
            <person name="Martin F."/>
        </authorList>
    </citation>
    <scope>NUCLEOTIDE SEQUENCE [LARGE SCALE GENOMIC DNA]</scope>
    <source>
        <strain evidence="4">98AG31 / pathotype 3-4-7</strain>
    </source>
</reference>
<feature type="chain" id="PRO_5003321293" evidence="2">
    <location>
        <begin position="20"/>
        <end position="92"/>
    </location>
</feature>
<gene>
    <name evidence="3" type="ORF">MELLADRAFT_93937</name>
</gene>
<feature type="region of interest" description="Disordered" evidence="1">
    <location>
        <begin position="25"/>
        <end position="92"/>
    </location>
</feature>
<evidence type="ECO:0000313" key="4">
    <source>
        <dbReference type="Proteomes" id="UP000001072"/>
    </source>
</evidence>
<dbReference type="RefSeq" id="XP_007416713.1">
    <property type="nucleotide sequence ID" value="XM_007416651.1"/>
</dbReference>
<name>F4S5U0_MELLP</name>
<dbReference type="GeneID" id="18936736"/>
<dbReference type="EMBL" id="GL883152">
    <property type="protein sequence ID" value="EGG00005.1"/>
    <property type="molecule type" value="Genomic_DNA"/>
</dbReference>
<organism evidence="4">
    <name type="scientific">Melampsora larici-populina (strain 98AG31 / pathotype 3-4-7)</name>
    <name type="common">Poplar leaf rust fungus</name>
    <dbReference type="NCBI Taxonomy" id="747676"/>
    <lineage>
        <taxon>Eukaryota</taxon>
        <taxon>Fungi</taxon>
        <taxon>Dikarya</taxon>
        <taxon>Basidiomycota</taxon>
        <taxon>Pucciniomycotina</taxon>
        <taxon>Pucciniomycetes</taxon>
        <taxon>Pucciniales</taxon>
        <taxon>Melampsoraceae</taxon>
        <taxon>Melampsora</taxon>
    </lineage>
</organism>
<dbReference type="Proteomes" id="UP000001072">
    <property type="component" value="Unassembled WGS sequence"/>
</dbReference>
<evidence type="ECO:0000313" key="3">
    <source>
        <dbReference type="EMBL" id="EGG00005.1"/>
    </source>
</evidence>
<keyword evidence="4" id="KW-1185">Reference proteome</keyword>
<keyword evidence="2" id="KW-0732">Signal</keyword>
<evidence type="ECO:0000256" key="2">
    <source>
        <dbReference type="SAM" id="SignalP"/>
    </source>
</evidence>
<feature type="compositionally biased region" description="Polar residues" evidence="1">
    <location>
        <begin position="77"/>
        <end position="92"/>
    </location>
</feature>
<sequence>MQFAIFVSLAILAVGVVSSQGLEGTMEHNSLLRRTPTYTGPRAPESSSTVSRRRNGIVNEPNFLRRTPTYTGPRAPESSSTVSRRTAHANQS</sequence>
<accession>F4S5U0</accession>
<evidence type="ECO:0000256" key="1">
    <source>
        <dbReference type="SAM" id="MobiDB-lite"/>
    </source>
</evidence>
<dbReference type="AlphaFoldDB" id="F4S5U0"/>
<dbReference type="InParanoid" id="F4S5U0"/>
<dbReference type="HOGENOM" id="CLU_2413730_0_0_1"/>
<proteinExistence type="predicted"/>
<dbReference type="VEuPathDB" id="FungiDB:MELLADRAFT_93937"/>